<dbReference type="EMBL" id="BMOB01000004">
    <property type="protein sequence ID" value="GGI83750.1"/>
    <property type="molecule type" value="Genomic_DNA"/>
</dbReference>
<reference evidence="1" key="1">
    <citation type="journal article" date="2014" name="Int. J. Syst. Evol. Microbiol.">
        <title>Complete genome sequence of Corynebacterium casei LMG S-19264T (=DSM 44701T), isolated from a smear-ripened cheese.</title>
        <authorList>
            <consortium name="US DOE Joint Genome Institute (JGI-PGF)"/>
            <person name="Walter F."/>
            <person name="Albersmeier A."/>
            <person name="Kalinowski J."/>
            <person name="Ruckert C."/>
        </authorList>
    </citation>
    <scope>NUCLEOTIDE SEQUENCE</scope>
    <source>
        <strain evidence="1">JCM 13919</strain>
    </source>
</reference>
<dbReference type="RefSeq" id="WP_131776470.1">
    <property type="nucleotide sequence ID" value="NZ_BMOB01000004.1"/>
</dbReference>
<evidence type="ECO:0000313" key="1">
    <source>
        <dbReference type="EMBL" id="GGI83750.1"/>
    </source>
</evidence>
<comment type="caution">
    <text evidence="1">The sequence shown here is derived from an EMBL/GenBank/DDBJ whole genome shotgun (WGS) entry which is preliminary data.</text>
</comment>
<protein>
    <submittedName>
        <fullName evidence="1">Uncharacterized protein</fullName>
    </submittedName>
</protein>
<evidence type="ECO:0000313" key="2">
    <source>
        <dbReference type="Proteomes" id="UP000630149"/>
    </source>
</evidence>
<reference evidence="1" key="2">
    <citation type="submission" date="2020-09" db="EMBL/GenBank/DDBJ databases">
        <authorList>
            <person name="Sun Q."/>
            <person name="Ohkuma M."/>
        </authorList>
    </citation>
    <scope>NUCLEOTIDE SEQUENCE</scope>
    <source>
        <strain evidence="1">JCM 13919</strain>
    </source>
</reference>
<name>A0A917JTS7_9GAMM</name>
<organism evidence="1 2">
    <name type="scientific">Legionella impletisoli</name>
    <dbReference type="NCBI Taxonomy" id="343510"/>
    <lineage>
        <taxon>Bacteria</taxon>
        <taxon>Pseudomonadati</taxon>
        <taxon>Pseudomonadota</taxon>
        <taxon>Gammaproteobacteria</taxon>
        <taxon>Legionellales</taxon>
        <taxon>Legionellaceae</taxon>
        <taxon>Legionella</taxon>
    </lineage>
</organism>
<dbReference type="OrthoDB" id="9845164at2"/>
<dbReference type="AlphaFoldDB" id="A0A917JTS7"/>
<proteinExistence type="predicted"/>
<keyword evidence="2" id="KW-1185">Reference proteome</keyword>
<gene>
    <name evidence="1" type="ORF">GCM10007966_10450</name>
</gene>
<dbReference type="Proteomes" id="UP000630149">
    <property type="component" value="Unassembled WGS sequence"/>
</dbReference>
<accession>A0A917JTS7</accession>
<sequence length="270" mass="30721">MSTSLEILNTLKKELRKSIKISEQLSQEQQYARAISTLEEAMSHYLEVMGSFKYQHGDLEVDNSKYGARCLYNKIKDVLIPQLEAQKEAQEHAVKLAKENLECIIALNREASKQTEMNRQRRIDAFDHAVTKIEHAYNELNRKLGSLFAKHTYKASFEPAVLALTSALEQHIENFKTGLMDEAEFIDACQKAVADKRDVLAQEPRLGVLFVNFLKEVGNALLKMVTFGKVHAFFKPEASEALKAVHVFEKSIRAEHTVQEEVSKEEGPRN</sequence>